<dbReference type="EMBL" id="AVOT02065885">
    <property type="protein sequence ID" value="MBW0557852.1"/>
    <property type="molecule type" value="Genomic_DNA"/>
</dbReference>
<feature type="compositionally biased region" description="Polar residues" evidence="1">
    <location>
        <begin position="61"/>
        <end position="71"/>
    </location>
</feature>
<feature type="non-terminal residue" evidence="2">
    <location>
        <position position="1"/>
    </location>
</feature>
<evidence type="ECO:0000313" key="2">
    <source>
        <dbReference type="EMBL" id="MBW0557852.1"/>
    </source>
</evidence>
<feature type="region of interest" description="Disordered" evidence="1">
    <location>
        <begin position="184"/>
        <end position="246"/>
    </location>
</feature>
<gene>
    <name evidence="2" type="ORF">O181_097567</name>
</gene>
<evidence type="ECO:0000313" key="3">
    <source>
        <dbReference type="Proteomes" id="UP000765509"/>
    </source>
</evidence>
<evidence type="ECO:0000256" key="1">
    <source>
        <dbReference type="SAM" id="MobiDB-lite"/>
    </source>
</evidence>
<comment type="caution">
    <text evidence="2">The sequence shown here is derived from an EMBL/GenBank/DDBJ whole genome shotgun (WGS) entry which is preliminary data.</text>
</comment>
<keyword evidence="3" id="KW-1185">Reference proteome</keyword>
<feature type="compositionally biased region" description="Polar residues" evidence="1">
    <location>
        <begin position="194"/>
        <end position="228"/>
    </location>
</feature>
<reference evidence="2" key="1">
    <citation type="submission" date="2021-03" db="EMBL/GenBank/DDBJ databases">
        <title>Draft genome sequence of rust myrtle Austropuccinia psidii MF-1, a brazilian biotype.</title>
        <authorList>
            <person name="Quecine M.C."/>
            <person name="Pachon D.M.R."/>
            <person name="Bonatelli M.L."/>
            <person name="Correr F.H."/>
            <person name="Franceschini L.M."/>
            <person name="Leite T.F."/>
            <person name="Margarido G.R.A."/>
            <person name="Almeida C.A."/>
            <person name="Ferrarezi J.A."/>
            <person name="Labate C.A."/>
        </authorList>
    </citation>
    <scope>NUCLEOTIDE SEQUENCE</scope>
    <source>
        <strain evidence="2">MF-1</strain>
    </source>
</reference>
<accession>A0A9Q3J9I1</accession>
<sequence length="311" mass="33934">QENIETASTVTSIIPASTVNSDHNSTIIVTQNIQPEPISSELVNLEISNTLQKAKDLANRASYNPSSSSQKGNRRDYGRGQSGTEGKGSVDDFQTTKMGHSEADNTILPSKRADTATTSLSGHIQSQPQCIQQCTSVQGVPDPCRPVEELHEFLPDCEKIPGPSQYLQIAQWMEYIDGEEKHDAFDTRMEEKQPSTTQTSAKNSPSGQQQQFQHEKAATNSKQGQREGTSPKALQPGLQNPKDSTGCHGKCISDGQNHDGIKKEGGSQIKISKIISDTFDCIPELYKAISDVKSHFSEKNTSIGHNPKKII</sequence>
<proteinExistence type="predicted"/>
<organism evidence="2 3">
    <name type="scientific">Austropuccinia psidii MF-1</name>
    <dbReference type="NCBI Taxonomy" id="1389203"/>
    <lineage>
        <taxon>Eukaryota</taxon>
        <taxon>Fungi</taxon>
        <taxon>Dikarya</taxon>
        <taxon>Basidiomycota</taxon>
        <taxon>Pucciniomycotina</taxon>
        <taxon>Pucciniomycetes</taxon>
        <taxon>Pucciniales</taxon>
        <taxon>Sphaerophragmiaceae</taxon>
        <taxon>Austropuccinia</taxon>
    </lineage>
</organism>
<feature type="region of interest" description="Disordered" evidence="1">
    <location>
        <begin position="57"/>
        <end position="118"/>
    </location>
</feature>
<protein>
    <submittedName>
        <fullName evidence="2">Uncharacterized protein</fullName>
    </submittedName>
</protein>
<dbReference type="Proteomes" id="UP000765509">
    <property type="component" value="Unassembled WGS sequence"/>
</dbReference>
<dbReference type="AlphaFoldDB" id="A0A9Q3J9I1"/>
<feature type="compositionally biased region" description="Basic and acidic residues" evidence="1">
    <location>
        <begin position="184"/>
        <end position="193"/>
    </location>
</feature>
<name>A0A9Q3J9I1_9BASI</name>